<proteinExistence type="predicted"/>
<keyword evidence="5 6" id="KW-0472">Membrane</keyword>
<dbReference type="InterPro" id="IPR036259">
    <property type="entry name" value="MFS_trans_sf"/>
</dbReference>
<keyword evidence="4 6" id="KW-1133">Transmembrane helix</keyword>
<dbReference type="AlphaFoldDB" id="A0A089HMT2"/>
<dbReference type="InterPro" id="IPR020846">
    <property type="entry name" value="MFS_dom"/>
</dbReference>
<dbReference type="Gene3D" id="1.20.1720.10">
    <property type="entry name" value="Multidrug resistance protein D"/>
    <property type="match status" value="1"/>
</dbReference>
<evidence type="ECO:0000256" key="2">
    <source>
        <dbReference type="ARBA" id="ARBA00022448"/>
    </source>
</evidence>
<keyword evidence="9" id="KW-1185">Reference proteome</keyword>
<evidence type="ECO:0000256" key="6">
    <source>
        <dbReference type="SAM" id="Phobius"/>
    </source>
</evidence>
<dbReference type="Pfam" id="PF07690">
    <property type="entry name" value="MFS_1"/>
    <property type="match status" value="1"/>
</dbReference>
<dbReference type="InterPro" id="IPR011701">
    <property type="entry name" value="MFS"/>
</dbReference>
<evidence type="ECO:0000256" key="3">
    <source>
        <dbReference type="ARBA" id="ARBA00022692"/>
    </source>
</evidence>
<keyword evidence="3 6" id="KW-0812">Transmembrane</keyword>
<dbReference type="eggNOG" id="COG0477">
    <property type="taxonomic scope" value="Bacteria"/>
</dbReference>
<protein>
    <recommendedName>
        <fullName evidence="7">Major facilitator superfamily (MFS) profile domain-containing protein</fullName>
    </recommendedName>
</protein>
<evidence type="ECO:0000313" key="8">
    <source>
        <dbReference type="EMBL" id="AIQ11693.1"/>
    </source>
</evidence>
<dbReference type="SUPFAM" id="SSF103473">
    <property type="entry name" value="MFS general substrate transporter"/>
    <property type="match status" value="1"/>
</dbReference>
<feature type="transmembrane region" description="Helical" evidence="6">
    <location>
        <begin position="27"/>
        <end position="46"/>
    </location>
</feature>
<dbReference type="KEGG" id="pdu:PDUR_06850"/>
<accession>A0A089HMT2</accession>
<dbReference type="Proteomes" id="UP000029409">
    <property type="component" value="Chromosome"/>
</dbReference>
<dbReference type="PANTHER" id="PTHR23501:SF197">
    <property type="entry name" value="COMD"/>
    <property type="match status" value="1"/>
</dbReference>
<feature type="domain" description="Major facilitator superfamily (MFS) profile" evidence="7">
    <location>
        <begin position="1"/>
        <end position="122"/>
    </location>
</feature>
<dbReference type="EMBL" id="CP009288">
    <property type="protein sequence ID" value="AIQ11693.1"/>
    <property type="molecule type" value="Genomic_DNA"/>
</dbReference>
<evidence type="ECO:0000256" key="4">
    <source>
        <dbReference type="ARBA" id="ARBA00022989"/>
    </source>
</evidence>
<name>A0A089HMT2_PAEDU</name>
<dbReference type="GO" id="GO:0005886">
    <property type="term" value="C:plasma membrane"/>
    <property type="evidence" value="ECO:0007669"/>
    <property type="project" value="UniProtKB-SubCell"/>
</dbReference>
<dbReference type="PANTHER" id="PTHR23501">
    <property type="entry name" value="MAJOR FACILITATOR SUPERFAMILY"/>
    <property type="match status" value="1"/>
</dbReference>
<dbReference type="PROSITE" id="PS50850">
    <property type="entry name" value="MFS"/>
    <property type="match status" value="1"/>
</dbReference>
<evidence type="ECO:0000256" key="1">
    <source>
        <dbReference type="ARBA" id="ARBA00004651"/>
    </source>
</evidence>
<sequence length="122" mass="13580">MIMLIGAPIVIIGDLVPPRERSRYQGLTGLVPAIALIAGPFLGGFISDYTSWRWVFFINLPIGVIAQLLIVMRMQLPKGSNNSSIDWLGGIFAAVSTTALLDDRHHDYFRNVWSTHSQNRTL</sequence>
<gene>
    <name evidence="8" type="ORF">PDUR_06850</name>
</gene>
<organism evidence="8 9">
    <name type="scientific">Paenibacillus durus</name>
    <name type="common">Paenibacillus azotofixans</name>
    <dbReference type="NCBI Taxonomy" id="44251"/>
    <lineage>
        <taxon>Bacteria</taxon>
        <taxon>Bacillati</taxon>
        <taxon>Bacillota</taxon>
        <taxon>Bacilli</taxon>
        <taxon>Bacillales</taxon>
        <taxon>Paenibacillaceae</taxon>
        <taxon>Paenibacillus</taxon>
    </lineage>
</organism>
<feature type="transmembrane region" description="Helical" evidence="6">
    <location>
        <begin position="52"/>
        <end position="72"/>
    </location>
</feature>
<reference evidence="8 9" key="1">
    <citation type="submission" date="2014-08" db="EMBL/GenBank/DDBJ databases">
        <title>Comparative genomics of the Paenibacillus odorifer group.</title>
        <authorList>
            <person name="den Bakker H.C."/>
            <person name="Tsai Y.-C."/>
            <person name="Martin N."/>
            <person name="Korlach J."/>
            <person name="Wiedmann M."/>
        </authorList>
    </citation>
    <scope>NUCLEOTIDE SEQUENCE [LARGE SCALE GENOMIC DNA]</scope>
    <source>
        <strain evidence="8 9">DSM 1735</strain>
    </source>
</reference>
<dbReference type="GO" id="GO:0022857">
    <property type="term" value="F:transmembrane transporter activity"/>
    <property type="evidence" value="ECO:0007669"/>
    <property type="project" value="InterPro"/>
</dbReference>
<evidence type="ECO:0000259" key="7">
    <source>
        <dbReference type="PROSITE" id="PS50850"/>
    </source>
</evidence>
<dbReference type="STRING" id="44251.PDUR_06850"/>
<keyword evidence="2" id="KW-0813">Transport</keyword>
<evidence type="ECO:0000256" key="5">
    <source>
        <dbReference type="ARBA" id="ARBA00023136"/>
    </source>
</evidence>
<dbReference type="OrthoDB" id="9816041at2"/>
<evidence type="ECO:0000313" key="9">
    <source>
        <dbReference type="Proteomes" id="UP000029409"/>
    </source>
</evidence>
<comment type="subcellular location">
    <subcellularLocation>
        <location evidence="1">Cell membrane</location>
        <topology evidence="1">Multi-pass membrane protein</topology>
    </subcellularLocation>
</comment>